<dbReference type="Pfam" id="PF05656">
    <property type="entry name" value="DUF805"/>
    <property type="match status" value="1"/>
</dbReference>
<keyword evidence="3" id="KW-1185">Reference proteome</keyword>
<keyword evidence="1" id="KW-0812">Transmembrane</keyword>
<name>A0ABX0N8H2_9BURK</name>
<feature type="transmembrane region" description="Helical" evidence="1">
    <location>
        <begin position="114"/>
        <end position="135"/>
    </location>
</feature>
<evidence type="ECO:0000313" key="3">
    <source>
        <dbReference type="Proteomes" id="UP000621455"/>
    </source>
</evidence>
<sequence length="243" mass="26692">MAGPDRRGEQIDVLPHHQPEGLRGARAHRAAAAQFGGLQLPRWAPAGIRPGRAPGRCGLRQRAGDQPVPELRRRVEKTMNHLYAAPTVDMNAATDAPYEPTLLAFHGRVGRLRFLVYTFMPMFAVLALLSLSSYLSSKDPVGGIMTARLVAFLWIALAVVTALRRMDDLDHSRWWGLLLLVPMANIFFWCYLLFVSGNAAANDRGPAPAPNTLLVKLGAGLVIPLLLGGVWAGYIMYTFLTRD</sequence>
<feature type="transmembrane region" description="Helical" evidence="1">
    <location>
        <begin position="175"/>
        <end position="194"/>
    </location>
</feature>
<comment type="caution">
    <text evidence="2">The sequence shown here is derived from an EMBL/GenBank/DDBJ whole genome shotgun (WGS) entry which is preliminary data.</text>
</comment>
<reference evidence="2 3" key="1">
    <citation type="submission" date="2019-10" db="EMBL/GenBank/DDBJ databases">
        <title>Taxonomy of Antarctic Massilia spp.: description of Massilia rubra sp. nov., Massilia aquatica sp. nov., Massilia mucilaginosa sp. nov., Massilia frigida sp. nov. isolated from streams, lakes and regoliths.</title>
        <authorList>
            <person name="Holochova P."/>
            <person name="Sedlacek I."/>
            <person name="Kralova S."/>
            <person name="Maslanova I."/>
            <person name="Busse H.-J."/>
            <person name="Stankova E."/>
            <person name="Vrbovska V."/>
            <person name="Kovarovic V."/>
            <person name="Bartak M."/>
            <person name="Svec P."/>
            <person name="Pantucek R."/>
        </authorList>
    </citation>
    <scope>NUCLEOTIDE SEQUENCE [LARGE SCALE GENOMIC DNA]</scope>
    <source>
        <strain evidence="2 3">CCM 8695</strain>
    </source>
</reference>
<keyword evidence="1" id="KW-0472">Membrane</keyword>
<dbReference type="EMBL" id="WHJG01000003">
    <property type="protein sequence ID" value="NHZ78681.1"/>
    <property type="molecule type" value="Genomic_DNA"/>
</dbReference>
<feature type="transmembrane region" description="Helical" evidence="1">
    <location>
        <begin position="214"/>
        <end position="240"/>
    </location>
</feature>
<feature type="transmembrane region" description="Helical" evidence="1">
    <location>
        <begin position="141"/>
        <end position="163"/>
    </location>
</feature>
<evidence type="ECO:0000256" key="1">
    <source>
        <dbReference type="SAM" id="Phobius"/>
    </source>
</evidence>
<dbReference type="InterPro" id="IPR008523">
    <property type="entry name" value="DUF805"/>
</dbReference>
<organism evidence="2 3">
    <name type="scientific">Massilia frigida</name>
    <dbReference type="NCBI Taxonomy" id="2609281"/>
    <lineage>
        <taxon>Bacteria</taxon>
        <taxon>Pseudomonadati</taxon>
        <taxon>Pseudomonadota</taxon>
        <taxon>Betaproteobacteria</taxon>
        <taxon>Burkholderiales</taxon>
        <taxon>Oxalobacteraceae</taxon>
        <taxon>Telluria group</taxon>
        <taxon>Massilia</taxon>
    </lineage>
</organism>
<dbReference type="Proteomes" id="UP000621455">
    <property type="component" value="Unassembled WGS sequence"/>
</dbReference>
<dbReference type="PANTHER" id="PTHR34980">
    <property type="entry name" value="INNER MEMBRANE PROTEIN-RELATED-RELATED"/>
    <property type="match status" value="1"/>
</dbReference>
<keyword evidence="1" id="KW-1133">Transmembrane helix</keyword>
<protein>
    <submittedName>
        <fullName evidence="2">DUF805 domain-containing protein</fullName>
    </submittedName>
</protein>
<accession>A0ABX0N8H2</accession>
<evidence type="ECO:0000313" key="2">
    <source>
        <dbReference type="EMBL" id="NHZ78681.1"/>
    </source>
</evidence>
<proteinExistence type="predicted"/>
<dbReference type="PANTHER" id="PTHR34980:SF3">
    <property type="entry name" value="BLR8105 PROTEIN"/>
    <property type="match status" value="1"/>
</dbReference>
<gene>
    <name evidence="2" type="ORF">F2P44_05220</name>
</gene>